<evidence type="ECO:0000313" key="6">
    <source>
        <dbReference type="EMBL" id="TFK19606.1"/>
    </source>
</evidence>
<dbReference type="GO" id="GO:0016887">
    <property type="term" value="F:ATP hydrolysis activity"/>
    <property type="evidence" value="ECO:0007669"/>
    <property type="project" value="InterPro"/>
</dbReference>
<feature type="domain" description="AAA+ ATPase" evidence="5">
    <location>
        <begin position="45"/>
        <end position="181"/>
    </location>
</feature>
<dbReference type="AlphaFoldDB" id="A0A5C3KHJ1"/>
<evidence type="ECO:0000259" key="5">
    <source>
        <dbReference type="SMART" id="SM00382"/>
    </source>
</evidence>
<dbReference type="STRING" id="230819.A0A5C3KHJ1"/>
<dbReference type="InterPro" id="IPR027417">
    <property type="entry name" value="P-loop_NTPase"/>
</dbReference>
<dbReference type="EMBL" id="ML210333">
    <property type="protein sequence ID" value="TFK19606.1"/>
    <property type="molecule type" value="Genomic_DNA"/>
</dbReference>
<dbReference type="InterPro" id="IPR050747">
    <property type="entry name" value="Mitochondrial_chaperone_BCS1"/>
</dbReference>
<protein>
    <submittedName>
        <fullName evidence="6">P-loop containing nucleoside triphosphate hydrolase protein</fullName>
    </submittedName>
</protein>
<accession>A0A5C3KHJ1</accession>
<dbReference type="InterPro" id="IPR003959">
    <property type="entry name" value="ATPase_AAA_core"/>
</dbReference>
<proteinExistence type="inferred from homology"/>
<comment type="similarity">
    <text evidence="1">Belongs to the AAA ATPase family. BCS1 subfamily.</text>
</comment>
<dbReference type="InterPro" id="IPR003960">
    <property type="entry name" value="ATPase_AAA_CS"/>
</dbReference>
<evidence type="ECO:0000256" key="4">
    <source>
        <dbReference type="RuleBase" id="RU003651"/>
    </source>
</evidence>
<dbReference type="GO" id="GO:0005524">
    <property type="term" value="F:ATP binding"/>
    <property type="evidence" value="ECO:0007669"/>
    <property type="project" value="UniProtKB-KW"/>
</dbReference>
<evidence type="ECO:0000256" key="3">
    <source>
        <dbReference type="ARBA" id="ARBA00022840"/>
    </source>
</evidence>
<dbReference type="SUPFAM" id="SSF52540">
    <property type="entry name" value="P-loop containing nucleoside triphosphate hydrolases"/>
    <property type="match status" value="1"/>
</dbReference>
<dbReference type="InterPro" id="IPR003593">
    <property type="entry name" value="AAA+_ATPase"/>
</dbReference>
<sequence length="242" mass="26292">MFAGHKPKRSLASVILDNGRAESLRGDVQEFLSSREWYATRGIPFRRGYLLHGPPGTGKTSFVGGIASELGLDIYSLSLSAKGLDDDKLAKLLNALPPKTILLIEDIDAASSNATKRRNAGGDAEAWCRGVTLAGLLNVLDGIDASEGRVLFATTNHRELLDPALCRPGRMDVHFEFSLASKSQAKALFKRFYPLGNGPKKSDSGGRDELSKLATQFVESIPDRTYSMAEIQGYLVQYKTDA</sequence>
<dbReference type="PANTHER" id="PTHR23070">
    <property type="entry name" value="BCS1 AAA-TYPE ATPASE"/>
    <property type="match status" value="1"/>
</dbReference>
<reference evidence="6 7" key="1">
    <citation type="journal article" date="2019" name="Nat. Ecol. Evol.">
        <title>Megaphylogeny resolves global patterns of mushroom evolution.</title>
        <authorList>
            <person name="Varga T."/>
            <person name="Krizsan K."/>
            <person name="Foldi C."/>
            <person name="Dima B."/>
            <person name="Sanchez-Garcia M."/>
            <person name="Sanchez-Ramirez S."/>
            <person name="Szollosi G.J."/>
            <person name="Szarkandi J.G."/>
            <person name="Papp V."/>
            <person name="Albert L."/>
            <person name="Andreopoulos W."/>
            <person name="Angelini C."/>
            <person name="Antonin V."/>
            <person name="Barry K.W."/>
            <person name="Bougher N.L."/>
            <person name="Buchanan P."/>
            <person name="Buyck B."/>
            <person name="Bense V."/>
            <person name="Catcheside P."/>
            <person name="Chovatia M."/>
            <person name="Cooper J."/>
            <person name="Damon W."/>
            <person name="Desjardin D."/>
            <person name="Finy P."/>
            <person name="Geml J."/>
            <person name="Haridas S."/>
            <person name="Hughes K."/>
            <person name="Justo A."/>
            <person name="Karasinski D."/>
            <person name="Kautmanova I."/>
            <person name="Kiss B."/>
            <person name="Kocsube S."/>
            <person name="Kotiranta H."/>
            <person name="LaButti K.M."/>
            <person name="Lechner B.E."/>
            <person name="Liimatainen K."/>
            <person name="Lipzen A."/>
            <person name="Lukacs Z."/>
            <person name="Mihaltcheva S."/>
            <person name="Morgado L.N."/>
            <person name="Niskanen T."/>
            <person name="Noordeloos M.E."/>
            <person name="Ohm R.A."/>
            <person name="Ortiz-Santana B."/>
            <person name="Ovrebo C."/>
            <person name="Racz N."/>
            <person name="Riley R."/>
            <person name="Savchenko A."/>
            <person name="Shiryaev A."/>
            <person name="Soop K."/>
            <person name="Spirin V."/>
            <person name="Szebenyi C."/>
            <person name="Tomsovsky M."/>
            <person name="Tulloss R.E."/>
            <person name="Uehling J."/>
            <person name="Grigoriev I.V."/>
            <person name="Vagvolgyi C."/>
            <person name="Papp T."/>
            <person name="Martin F.M."/>
            <person name="Miettinen O."/>
            <person name="Hibbett D.S."/>
            <person name="Nagy L.G."/>
        </authorList>
    </citation>
    <scope>NUCLEOTIDE SEQUENCE [LARGE SCALE GENOMIC DNA]</scope>
    <source>
        <strain evidence="6 7">CBS 121175</strain>
    </source>
</reference>
<dbReference type="SMART" id="SM00382">
    <property type="entry name" value="AAA"/>
    <property type="match status" value="1"/>
</dbReference>
<feature type="non-terminal residue" evidence="6">
    <location>
        <position position="242"/>
    </location>
</feature>
<dbReference type="PROSITE" id="PS00674">
    <property type="entry name" value="AAA"/>
    <property type="match status" value="1"/>
</dbReference>
<organism evidence="6 7">
    <name type="scientific">Coprinopsis marcescibilis</name>
    <name type="common">Agaric fungus</name>
    <name type="synonym">Psathyrella marcescibilis</name>
    <dbReference type="NCBI Taxonomy" id="230819"/>
    <lineage>
        <taxon>Eukaryota</taxon>
        <taxon>Fungi</taxon>
        <taxon>Dikarya</taxon>
        <taxon>Basidiomycota</taxon>
        <taxon>Agaricomycotina</taxon>
        <taxon>Agaricomycetes</taxon>
        <taxon>Agaricomycetidae</taxon>
        <taxon>Agaricales</taxon>
        <taxon>Agaricineae</taxon>
        <taxon>Psathyrellaceae</taxon>
        <taxon>Coprinopsis</taxon>
    </lineage>
</organism>
<dbReference type="Gene3D" id="3.40.50.300">
    <property type="entry name" value="P-loop containing nucleotide triphosphate hydrolases"/>
    <property type="match status" value="1"/>
</dbReference>
<keyword evidence="2 4" id="KW-0547">Nucleotide-binding</keyword>
<dbReference type="Pfam" id="PF25426">
    <property type="entry name" value="AAA_lid_BCS1"/>
    <property type="match status" value="1"/>
</dbReference>
<evidence type="ECO:0000256" key="1">
    <source>
        <dbReference type="ARBA" id="ARBA00007448"/>
    </source>
</evidence>
<keyword evidence="7" id="KW-1185">Reference proteome</keyword>
<gene>
    <name evidence="6" type="ORF">FA15DRAFT_626566</name>
</gene>
<evidence type="ECO:0000313" key="7">
    <source>
        <dbReference type="Proteomes" id="UP000307440"/>
    </source>
</evidence>
<keyword evidence="6" id="KW-0378">Hydrolase</keyword>
<dbReference type="Pfam" id="PF00004">
    <property type="entry name" value="AAA"/>
    <property type="match status" value="1"/>
</dbReference>
<evidence type="ECO:0000256" key="2">
    <source>
        <dbReference type="ARBA" id="ARBA00022741"/>
    </source>
</evidence>
<dbReference type="OrthoDB" id="10251412at2759"/>
<dbReference type="InterPro" id="IPR057495">
    <property type="entry name" value="AAA_lid_BCS1"/>
</dbReference>
<name>A0A5C3KHJ1_COPMA</name>
<dbReference type="Proteomes" id="UP000307440">
    <property type="component" value="Unassembled WGS sequence"/>
</dbReference>
<keyword evidence="3 4" id="KW-0067">ATP-binding</keyword>